<reference evidence="5" key="1">
    <citation type="submission" date="2021-06" db="EMBL/GenBank/DDBJ databases">
        <title>Elioraea tepida, sp. nov., a moderately thermophilic aerobic anoxygenic phototrophic bacterium isolated from an alkaline siliceous hot spring mat community in Yellowstone National Park, WY, USA.</title>
        <authorList>
            <person name="Saini M.K."/>
            <person name="Yoshida S."/>
            <person name="Sebastian A."/>
            <person name="Hirose S."/>
            <person name="Hara E."/>
            <person name="Tamaki H."/>
            <person name="Soulier N.T."/>
            <person name="Albert I."/>
            <person name="Hanada S."/>
            <person name="Bryant D.A."/>
            <person name="Tank M."/>
        </authorList>
    </citation>
    <scope>NUCLEOTIDE SEQUENCE</scope>
    <source>
        <strain evidence="5">MS-P2</strain>
    </source>
</reference>
<dbReference type="GO" id="GO:0008967">
    <property type="term" value="F:phosphoglycolate phosphatase activity"/>
    <property type="evidence" value="ECO:0007669"/>
    <property type="project" value="TreeGrafter"/>
</dbReference>
<dbReference type="RefSeq" id="WP_218286126.1">
    <property type="nucleotide sequence ID" value="NZ_CP076448.1"/>
</dbReference>
<proteinExistence type="predicted"/>
<dbReference type="Pfam" id="PF13419">
    <property type="entry name" value="HAD_2"/>
    <property type="match status" value="1"/>
</dbReference>
<dbReference type="InterPro" id="IPR006439">
    <property type="entry name" value="HAD-SF_hydro_IA"/>
</dbReference>
<gene>
    <name evidence="5" type="ORF">KO353_02115</name>
</gene>
<dbReference type="InterPro" id="IPR050155">
    <property type="entry name" value="HAD-like_hydrolase_sf"/>
</dbReference>
<evidence type="ECO:0000256" key="4">
    <source>
        <dbReference type="ARBA" id="ARBA00023277"/>
    </source>
</evidence>
<keyword evidence="4" id="KW-0119">Carbohydrate metabolism</keyword>
<evidence type="ECO:0000256" key="1">
    <source>
        <dbReference type="ARBA" id="ARBA00022723"/>
    </source>
</evidence>
<evidence type="ECO:0000313" key="6">
    <source>
        <dbReference type="Proteomes" id="UP000694001"/>
    </source>
</evidence>
<dbReference type="SFLD" id="SFLDG01129">
    <property type="entry name" value="C1.5:_HAD__Beta-PGM__Phosphata"/>
    <property type="match status" value="1"/>
</dbReference>
<dbReference type="EMBL" id="CP076448">
    <property type="protein sequence ID" value="QXM25070.1"/>
    <property type="molecule type" value="Genomic_DNA"/>
</dbReference>
<dbReference type="GO" id="GO:0005829">
    <property type="term" value="C:cytosol"/>
    <property type="evidence" value="ECO:0007669"/>
    <property type="project" value="TreeGrafter"/>
</dbReference>
<evidence type="ECO:0000256" key="2">
    <source>
        <dbReference type="ARBA" id="ARBA00022801"/>
    </source>
</evidence>
<evidence type="ECO:0000256" key="3">
    <source>
        <dbReference type="ARBA" id="ARBA00022842"/>
    </source>
</evidence>
<protein>
    <submittedName>
        <fullName evidence="5">HAD-IA family hydrolase</fullName>
    </submittedName>
</protein>
<dbReference type="GO" id="GO:0006281">
    <property type="term" value="P:DNA repair"/>
    <property type="evidence" value="ECO:0007669"/>
    <property type="project" value="TreeGrafter"/>
</dbReference>
<sequence>MRPPQPEAVLFDWDNTLVDAWPGIAHALNTALTRFGHPAWTLDEVRARVRKSLRDTFPSLFGRGWEEAREVFYEALEATHLTQLTPLPGAGETLAQARALGLPLAVVSNKTGRFLRREAEALGWSGAFAILVGAGDAEADKPDPAPFRLALGALGQSAGSSVWYVGDTALDMLAARNAGLTGILFGDAAHDGGPSASLHDWHAPDHASLQSLLATRVAA</sequence>
<dbReference type="KEGG" id="elio:KO353_02115"/>
<dbReference type="PANTHER" id="PTHR43434:SF23">
    <property type="entry name" value="PHOSPHOGLYCOLATE PHOSPHATASE"/>
    <property type="match status" value="1"/>
</dbReference>
<dbReference type="NCBIfam" id="TIGR01549">
    <property type="entry name" value="HAD-SF-IA-v1"/>
    <property type="match status" value="1"/>
</dbReference>
<keyword evidence="1" id="KW-0479">Metal-binding</keyword>
<keyword evidence="2 5" id="KW-0378">Hydrolase</keyword>
<dbReference type="SFLD" id="SFLDG01135">
    <property type="entry name" value="C1.5.6:_HAD__Beta-PGM__Phospha"/>
    <property type="match status" value="1"/>
</dbReference>
<dbReference type="PANTHER" id="PTHR43434">
    <property type="entry name" value="PHOSPHOGLYCOLATE PHOSPHATASE"/>
    <property type="match status" value="1"/>
</dbReference>
<dbReference type="GO" id="GO:0046872">
    <property type="term" value="F:metal ion binding"/>
    <property type="evidence" value="ECO:0007669"/>
    <property type="project" value="UniProtKB-KW"/>
</dbReference>
<dbReference type="AlphaFoldDB" id="A0A975U2C3"/>
<keyword evidence="3" id="KW-0460">Magnesium</keyword>
<organism evidence="5 6">
    <name type="scientific">Elioraea tepida</name>
    <dbReference type="NCBI Taxonomy" id="2843330"/>
    <lineage>
        <taxon>Bacteria</taxon>
        <taxon>Pseudomonadati</taxon>
        <taxon>Pseudomonadota</taxon>
        <taxon>Alphaproteobacteria</taxon>
        <taxon>Acetobacterales</taxon>
        <taxon>Elioraeaceae</taxon>
        <taxon>Elioraea</taxon>
    </lineage>
</organism>
<evidence type="ECO:0000313" key="5">
    <source>
        <dbReference type="EMBL" id="QXM25070.1"/>
    </source>
</evidence>
<dbReference type="InterPro" id="IPR041492">
    <property type="entry name" value="HAD_2"/>
</dbReference>
<name>A0A975U2C3_9PROT</name>
<dbReference type="NCBIfam" id="TIGR01509">
    <property type="entry name" value="HAD-SF-IA-v3"/>
    <property type="match status" value="1"/>
</dbReference>
<dbReference type="SFLD" id="SFLDS00003">
    <property type="entry name" value="Haloacid_Dehalogenase"/>
    <property type="match status" value="1"/>
</dbReference>
<keyword evidence="6" id="KW-1185">Reference proteome</keyword>
<dbReference type="Proteomes" id="UP000694001">
    <property type="component" value="Chromosome"/>
</dbReference>
<accession>A0A975U2C3</accession>